<comment type="caution">
    <text evidence="4">The sequence shown here is derived from an EMBL/GenBank/DDBJ whole genome shotgun (WGS) entry which is preliminary data.</text>
</comment>
<keyword evidence="5" id="KW-1185">Reference proteome</keyword>
<sequence length="296" mass="33286">MRNIIIDTDIGDDADDILALGLALSTDQLNLVGVTTVFKNTRLRAKMAKSVLKLAGRTDVPVYAGCEHRINGLENDNEEIPCQYQGKMDSQLIETKHAVDFMADALMLQNLTIVGIGPLTNIARLIKEHPEVIHNIDELVLMGGCYYRHVNEWNIICDPEAADIVFKSGINIRAVGLDVTTKCHFDGNYLSQALDNANTELKKILLESCDAWFSKTGFKPILHDPLTIFSLLEESDIEFNQENVRIELKGQYTTGMTVCTEDEIWGRKTNNPNCLVAKDLNYSRFVEFFLNNVFLK</sequence>
<evidence type="ECO:0000259" key="3">
    <source>
        <dbReference type="Pfam" id="PF01156"/>
    </source>
</evidence>
<dbReference type="Pfam" id="PF01156">
    <property type="entry name" value="IU_nuc_hydro"/>
    <property type="match status" value="1"/>
</dbReference>
<dbReference type="InterPro" id="IPR001910">
    <property type="entry name" value="Inosine/uridine_hydrolase_dom"/>
</dbReference>
<feature type="domain" description="Inosine/uridine-preferring nucleoside hydrolase" evidence="3">
    <location>
        <begin position="4"/>
        <end position="286"/>
    </location>
</feature>
<dbReference type="EMBL" id="JAKRRX010000024">
    <property type="protein sequence ID" value="MCW8333405.1"/>
    <property type="molecule type" value="Genomic_DNA"/>
</dbReference>
<accession>A0A9X3CD17</accession>
<dbReference type="InterPro" id="IPR036452">
    <property type="entry name" value="Ribo_hydro-like"/>
</dbReference>
<dbReference type="GO" id="GO:0008477">
    <property type="term" value="F:purine nucleosidase activity"/>
    <property type="evidence" value="ECO:0007669"/>
    <property type="project" value="TreeGrafter"/>
</dbReference>
<keyword evidence="1 4" id="KW-0378">Hydrolase</keyword>
<evidence type="ECO:0000256" key="2">
    <source>
        <dbReference type="ARBA" id="ARBA00023295"/>
    </source>
</evidence>
<dbReference type="Proteomes" id="UP001155586">
    <property type="component" value="Unassembled WGS sequence"/>
</dbReference>
<dbReference type="Gene3D" id="3.90.245.10">
    <property type="entry name" value="Ribonucleoside hydrolase-like"/>
    <property type="match status" value="1"/>
</dbReference>
<dbReference type="GO" id="GO:0005829">
    <property type="term" value="C:cytosol"/>
    <property type="evidence" value="ECO:0007669"/>
    <property type="project" value="TreeGrafter"/>
</dbReference>
<name>A0A9X3CD17_9VIBR</name>
<keyword evidence="2" id="KW-0326">Glycosidase</keyword>
<organism evidence="4 5">
    <name type="scientific">Vibrio paucivorans</name>
    <dbReference type="NCBI Taxonomy" id="2829489"/>
    <lineage>
        <taxon>Bacteria</taxon>
        <taxon>Pseudomonadati</taxon>
        <taxon>Pseudomonadota</taxon>
        <taxon>Gammaproteobacteria</taxon>
        <taxon>Vibrionales</taxon>
        <taxon>Vibrionaceae</taxon>
        <taxon>Vibrio</taxon>
    </lineage>
</organism>
<proteinExistence type="predicted"/>
<evidence type="ECO:0000313" key="4">
    <source>
        <dbReference type="EMBL" id="MCW8333405.1"/>
    </source>
</evidence>
<dbReference type="SUPFAM" id="SSF53590">
    <property type="entry name" value="Nucleoside hydrolase"/>
    <property type="match status" value="1"/>
</dbReference>
<dbReference type="AlphaFoldDB" id="A0A9X3CD17"/>
<reference evidence="4" key="1">
    <citation type="submission" date="2022-02" db="EMBL/GenBank/DDBJ databases">
        <title>Vibrio sp. nov., a new bacterium isolated from Bohai sea, China.</title>
        <authorList>
            <person name="Yuan Y."/>
        </authorList>
    </citation>
    <scope>NUCLEOTIDE SEQUENCE</scope>
    <source>
        <strain evidence="4">DBSS07</strain>
    </source>
</reference>
<evidence type="ECO:0000256" key="1">
    <source>
        <dbReference type="ARBA" id="ARBA00022801"/>
    </source>
</evidence>
<dbReference type="GO" id="GO:0006152">
    <property type="term" value="P:purine nucleoside catabolic process"/>
    <property type="evidence" value="ECO:0007669"/>
    <property type="project" value="TreeGrafter"/>
</dbReference>
<dbReference type="PANTHER" id="PTHR12304">
    <property type="entry name" value="INOSINE-URIDINE PREFERRING NUCLEOSIDE HYDROLASE"/>
    <property type="match status" value="1"/>
</dbReference>
<dbReference type="RefSeq" id="WP_265686971.1">
    <property type="nucleotide sequence ID" value="NZ_JAKRRX010000024.1"/>
</dbReference>
<protein>
    <submittedName>
        <fullName evidence="4">Nucleoside hydrolase</fullName>
    </submittedName>
</protein>
<gene>
    <name evidence="4" type="ORF">MD483_06170</name>
</gene>
<evidence type="ECO:0000313" key="5">
    <source>
        <dbReference type="Proteomes" id="UP001155586"/>
    </source>
</evidence>
<dbReference type="PANTHER" id="PTHR12304:SF4">
    <property type="entry name" value="URIDINE NUCLEOSIDASE"/>
    <property type="match status" value="1"/>
</dbReference>
<dbReference type="InterPro" id="IPR023186">
    <property type="entry name" value="IUNH"/>
</dbReference>